<sequence length="329" mass="33767">MIDFRYHLVSIVAIFLALAVGIVLGTNLLQDPAIKTANEMTRQLTQTNEGLRGELDVMKGREQVHQEFITTLTPQLVQGGLAGEQVLLVEAPGASSTYRELTEQVLAEAGAKVTGRLLLLDKFFDPKSAGVLDGLVNQLKPAEMAFPTTATVHDKAATLLAATLMTADPALAGTPNEATSAVVDGLQTGGFIDVDFIDDNDEPLNRATLAVLYSPDAPYEGDNAESQAAALVSVAGGIDAGGKGAVMAGAAATSAAPGGAITALRDDSETAKRVSSVDNVDMPEGQVVIVYALREQATGGVGQYGTGAGATAFQPVTPSPAPSSTESGS</sequence>
<proteinExistence type="predicted"/>
<dbReference type="RefSeq" id="WP_219550049.1">
    <property type="nucleotide sequence ID" value="NZ_BAABFD010000044.1"/>
</dbReference>
<evidence type="ECO:0000313" key="3">
    <source>
        <dbReference type="Proteomes" id="UP001212498"/>
    </source>
</evidence>
<protein>
    <submittedName>
        <fullName evidence="2">Copper transporter</fullName>
    </submittedName>
</protein>
<reference evidence="2 3" key="1">
    <citation type="submission" date="2022-11" db="EMBL/GenBank/DDBJ databases">
        <title>Nonomuraea corallina sp. nov., a new species of the genus Nonomuraea isolated from sea side sediment in Thai sea.</title>
        <authorList>
            <person name="Ngamcharungchit C."/>
            <person name="Matsumoto A."/>
            <person name="Suriyachadkun C."/>
            <person name="Panbangred W."/>
            <person name="Inahashi Y."/>
            <person name="Intra B."/>
        </authorList>
    </citation>
    <scope>NUCLEOTIDE SEQUENCE [LARGE SCALE GENOMIC DNA]</scope>
    <source>
        <strain evidence="2 3">DSM 43553</strain>
    </source>
</reference>
<accession>A0ABT4T9J3</accession>
<evidence type="ECO:0000256" key="1">
    <source>
        <dbReference type="SAM" id="MobiDB-lite"/>
    </source>
</evidence>
<dbReference type="Pfam" id="PF11382">
    <property type="entry name" value="MctB"/>
    <property type="match status" value="1"/>
</dbReference>
<dbReference type="Proteomes" id="UP001212498">
    <property type="component" value="Unassembled WGS sequence"/>
</dbReference>
<evidence type="ECO:0000313" key="2">
    <source>
        <dbReference type="EMBL" id="MDA0646177.1"/>
    </source>
</evidence>
<dbReference type="InterPro" id="IPR021522">
    <property type="entry name" value="MctB"/>
</dbReference>
<dbReference type="EMBL" id="JAPNUD010000177">
    <property type="protein sequence ID" value="MDA0646177.1"/>
    <property type="molecule type" value="Genomic_DNA"/>
</dbReference>
<gene>
    <name evidence="2" type="ORF">OUY24_36590</name>
</gene>
<feature type="region of interest" description="Disordered" evidence="1">
    <location>
        <begin position="304"/>
        <end position="329"/>
    </location>
</feature>
<keyword evidence="3" id="KW-1185">Reference proteome</keyword>
<comment type="caution">
    <text evidence="2">The sequence shown here is derived from an EMBL/GenBank/DDBJ whole genome shotgun (WGS) entry which is preliminary data.</text>
</comment>
<name>A0ABT4T9J3_9ACTN</name>
<organism evidence="2 3">
    <name type="scientific">Nonomuraea ferruginea</name>
    <dbReference type="NCBI Taxonomy" id="46174"/>
    <lineage>
        <taxon>Bacteria</taxon>
        <taxon>Bacillati</taxon>
        <taxon>Actinomycetota</taxon>
        <taxon>Actinomycetes</taxon>
        <taxon>Streptosporangiales</taxon>
        <taxon>Streptosporangiaceae</taxon>
        <taxon>Nonomuraea</taxon>
    </lineage>
</organism>